<dbReference type="PANTHER" id="PTHR31109">
    <property type="entry name" value="PROTEIN FAM207A"/>
    <property type="match status" value="1"/>
</dbReference>
<dbReference type="OMA" id="SETGRMQ"/>
<accession>C1EIP4</accession>
<dbReference type="Proteomes" id="UP000002009">
    <property type="component" value="Chromosome 16"/>
</dbReference>
<dbReference type="GO" id="GO:0030686">
    <property type="term" value="C:90S preribosome"/>
    <property type="evidence" value="ECO:0007669"/>
    <property type="project" value="InterPro"/>
</dbReference>
<dbReference type="InParanoid" id="C1EIP4"/>
<dbReference type="STRING" id="296587.C1EIP4"/>
<organism evidence="5 6">
    <name type="scientific">Micromonas commoda (strain RCC299 / NOUM17 / CCMP2709)</name>
    <name type="common">Picoplanktonic green alga</name>
    <dbReference type="NCBI Taxonomy" id="296587"/>
    <lineage>
        <taxon>Eukaryota</taxon>
        <taxon>Viridiplantae</taxon>
        <taxon>Chlorophyta</taxon>
        <taxon>Mamiellophyceae</taxon>
        <taxon>Mamiellales</taxon>
        <taxon>Mamiellaceae</taxon>
        <taxon>Micromonas</taxon>
    </lineage>
</organism>
<keyword evidence="3" id="KW-0539">Nucleus</keyword>
<proteinExistence type="inferred from homology"/>
<feature type="region of interest" description="Disordered" evidence="4">
    <location>
        <begin position="1"/>
        <end position="52"/>
    </location>
</feature>
<name>C1EIP4_MICCC</name>
<dbReference type="eggNOG" id="ENOG502SD9H">
    <property type="taxonomic scope" value="Eukaryota"/>
</dbReference>
<feature type="compositionally biased region" description="Basic residues" evidence="4">
    <location>
        <begin position="1"/>
        <end position="10"/>
    </location>
</feature>
<gene>
    <name evidence="5" type="ORF">MICPUN_64652</name>
</gene>
<evidence type="ECO:0000256" key="2">
    <source>
        <dbReference type="ARBA" id="ARBA00011022"/>
    </source>
</evidence>
<evidence type="ECO:0000256" key="1">
    <source>
        <dbReference type="ARBA" id="ARBA00004604"/>
    </source>
</evidence>
<sequence length="249" mass="26658">MVKARMRKKVAAANQAATEVDGGDDQAASKEEADAELDATMSSLAGHQKRKVTKRAKFLEKIRVATANKMKKSGKKKGASAAFSDFATLESTLGDIARKGLSPGKKDKVRVLRAKARTKLAATESQRMQQVLAHPTFQENPIAAISNHIAASLKAKPPEEKKLAPSLEAKAEKMAGRKKGKKTKPSIDVNDASDAVALATQARASDAASRGIGFRGGDSRLGVRRTNQKKGQGGKKGSKRGEKRKKETW</sequence>
<evidence type="ECO:0000313" key="5">
    <source>
        <dbReference type="EMBL" id="ACO68048.1"/>
    </source>
</evidence>
<dbReference type="GeneID" id="8249572"/>
<dbReference type="Pfam" id="PF15341">
    <property type="entry name" value="SLX9"/>
    <property type="match status" value="1"/>
</dbReference>
<keyword evidence="6" id="KW-1185">Reference proteome</keyword>
<protein>
    <recommendedName>
        <fullName evidence="7">Ribosome biogenesis protein SLX9</fullName>
    </recommendedName>
</protein>
<dbReference type="EMBL" id="CP001334">
    <property type="protein sequence ID" value="ACO68048.1"/>
    <property type="molecule type" value="Genomic_DNA"/>
</dbReference>
<dbReference type="FunCoup" id="C1EIP4">
    <property type="interactions" value="287"/>
</dbReference>
<dbReference type="InterPro" id="IPR028160">
    <property type="entry name" value="Slx9-like"/>
</dbReference>
<dbReference type="KEGG" id="mis:MICPUN_64652"/>
<feature type="compositionally biased region" description="Basic residues" evidence="4">
    <location>
        <begin position="222"/>
        <end position="243"/>
    </location>
</feature>
<comment type="similarity">
    <text evidence="2">Belongs to the SLX9 family.</text>
</comment>
<dbReference type="PANTHER" id="PTHR31109:SF2">
    <property type="entry name" value="RIBOSOME BIOGENESIS PROTEIN SLX9 HOMOLOG"/>
    <property type="match status" value="1"/>
</dbReference>
<dbReference type="RefSeq" id="XP_002506790.1">
    <property type="nucleotide sequence ID" value="XM_002506744.1"/>
</dbReference>
<comment type="subcellular location">
    <subcellularLocation>
        <location evidence="1">Nucleus</location>
        <location evidence="1">Nucleolus</location>
    </subcellularLocation>
</comment>
<dbReference type="AlphaFoldDB" id="C1EIP4"/>
<dbReference type="GO" id="GO:0030688">
    <property type="term" value="C:preribosome, small subunit precursor"/>
    <property type="evidence" value="ECO:0007669"/>
    <property type="project" value="InterPro"/>
</dbReference>
<feature type="region of interest" description="Disordered" evidence="4">
    <location>
        <begin position="154"/>
        <end position="249"/>
    </location>
</feature>
<evidence type="ECO:0008006" key="7">
    <source>
        <dbReference type="Google" id="ProtNLM"/>
    </source>
</evidence>
<evidence type="ECO:0000256" key="3">
    <source>
        <dbReference type="ARBA" id="ARBA00023242"/>
    </source>
</evidence>
<dbReference type="GO" id="GO:0005730">
    <property type="term" value="C:nucleolus"/>
    <property type="evidence" value="ECO:0007669"/>
    <property type="project" value="UniProtKB-SubCell"/>
</dbReference>
<evidence type="ECO:0000313" key="6">
    <source>
        <dbReference type="Proteomes" id="UP000002009"/>
    </source>
</evidence>
<dbReference type="OrthoDB" id="18703at2759"/>
<feature type="compositionally biased region" description="Basic and acidic residues" evidence="4">
    <location>
        <begin position="156"/>
        <end position="175"/>
    </location>
</feature>
<dbReference type="GO" id="GO:0000462">
    <property type="term" value="P:maturation of SSU-rRNA from tricistronic rRNA transcript (SSU-rRNA, 5.8S rRNA, LSU-rRNA)"/>
    <property type="evidence" value="ECO:0007669"/>
    <property type="project" value="InterPro"/>
</dbReference>
<reference evidence="5 6" key="1">
    <citation type="journal article" date="2009" name="Science">
        <title>Green evolution and dynamic adaptations revealed by genomes of the marine picoeukaryotes Micromonas.</title>
        <authorList>
            <person name="Worden A.Z."/>
            <person name="Lee J.H."/>
            <person name="Mock T."/>
            <person name="Rouze P."/>
            <person name="Simmons M.P."/>
            <person name="Aerts A.L."/>
            <person name="Allen A.E."/>
            <person name="Cuvelier M.L."/>
            <person name="Derelle E."/>
            <person name="Everett M.V."/>
            <person name="Foulon E."/>
            <person name="Grimwood J."/>
            <person name="Gundlach H."/>
            <person name="Henrissat B."/>
            <person name="Napoli C."/>
            <person name="McDonald S.M."/>
            <person name="Parker M.S."/>
            <person name="Rombauts S."/>
            <person name="Salamov A."/>
            <person name="Von Dassow P."/>
            <person name="Badger J.H."/>
            <person name="Coutinho P.M."/>
            <person name="Demir E."/>
            <person name="Dubchak I."/>
            <person name="Gentemann C."/>
            <person name="Eikrem W."/>
            <person name="Gready J.E."/>
            <person name="John U."/>
            <person name="Lanier W."/>
            <person name="Lindquist E.A."/>
            <person name="Lucas S."/>
            <person name="Mayer K.F."/>
            <person name="Moreau H."/>
            <person name="Not F."/>
            <person name="Otillar R."/>
            <person name="Panaud O."/>
            <person name="Pangilinan J."/>
            <person name="Paulsen I."/>
            <person name="Piegu B."/>
            <person name="Poliakov A."/>
            <person name="Robbens S."/>
            <person name="Schmutz J."/>
            <person name="Toulza E."/>
            <person name="Wyss T."/>
            <person name="Zelensky A."/>
            <person name="Zhou K."/>
            <person name="Armbrust E.V."/>
            <person name="Bhattacharya D."/>
            <person name="Goodenough U.W."/>
            <person name="Van de Peer Y."/>
            <person name="Grigoriev I.V."/>
        </authorList>
    </citation>
    <scope>NUCLEOTIDE SEQUENCE [LARGE SCALE GENOMIC DNA]</scope>
    <source>
        <strain evidence="6">RCC299 / NOUM17</strain>
    </source>
</reference>
<evidence type="ECO:0000256" key="4">
    <source>
        <dbReference type="SAM" id="MobiDB-lite"/>
    </source>
</evidence>